<dbReference type="Proteomes" id="UP000298284">
    <property type="component" value="Unassembled WGS sequence"/>
</dbReference>
<dbReference type="RefSeq" id="WP_135529140.1">
    <property type="nucleotide sequence ID" value="NZ_SRKZ01000001.1"/>
</dbReference>
<keyword evidence="3" id="KW-1185">Reference proteome</keyword>
<organism evidence="2 3">
    <name type="scientific">Hymenobacter wooponensis</name>
    <dbReference type="NCBI Taxonomy" id="1525360"/>
    <lineage>
        <taxon>Bacteria</taxon>
        <taxon>Pseudomonadati</taxon>
        <taxon>Bacteroidota</taxon>
        <taxon>Cytophagia</taxon>
        <taxon>Cytophagales</taxon>
        <taxon>Hymenobacteraceae</taxon>
        <taxon>Hymenobacter</taxon>
    </lineage>
</organism>
<name>A0A4Z0MV24_9BACT</name>
<dbReference type="InterPro" id="IPR029044">
    <property type="entry name" value="Nucleotide-diphossugar_trans"/>
</dbReference>
<dbReference type="Pfam" id="PF00535">
    <property type="entry name" value="Glycos_transf_2"/>
    <property type="match status" value="1"/>
</dbReference>
<protein>
    <submittedName>
        <fullName evidence="2">Glycosyltransferase family 2 protein</fullName>
    </submittedName>
</protein>
<dbReference type="AlphaFoldDB" id="A0A4Z0MV24"/>
<dbReference type="InterPro" id="IPR001173">
    <property type="entry name" value="Glyco_trans_2-like"/>
</dbReference>
<evidence type="ECO:0000259" key="1">
    <source>
        <dbReference type="Pfam" id="PF00535"/>
    </source>
</evidence>
<gene>
    <name evidence="2" type="ORF">EU557_04190</name>
</gene>
<dbReference type="EMBL" id="SRKZ01000001">
    <property type="protein sequence ID" value="TGD82985.1"/>
    <property type="molecule type" value="Genomic_DNA"/>
</dbReference>
<dbReference type="OrthoDB" id="9771846at2"/>
<comment type="caution">
    <text evidence="2">The sequence shown here is derived from an EMBL/GenBank/DDBJ whole genome shotgun (WGS) entry which is preliminary data.</text>
</comment>
<accession>A0A4Z0MV24</accession>
<feature type="domain" description="Glycosyltransferase 2-like" evidence="1">
    <location>
        <begin position="5"/>
        <end position="136"/>
    </location>
</feature>
<evidence type="ECO:0000313" key="3">
    <source>
        <dbReference type="Proteomes" id="UP000298284"/>
    </source>
</evidence>
<dbReference type="Gene3D" id="3.90.550.10">
    <property type="entry name" value="Spore Coat Polysaccharide Biosynthesis Protein SpsA, Chain A"/>
    <property type="match status" value="1"/>
</dbReference>
<reference evidence="2 3" key="1">
    <citation type="submission" date="2019-04" db="EMBL/GenBank/DDBJ databases">
        <authorList>
            <person name="Feng G."/>
            <person name="Zhang J."/>
            <person name="Zhu H."/>
        </authorList>
    </citation>
    <scope>NUCLEOTIDE SEQUENCE [LARGE SCALE GENOMIC DNA]</scope>
    <source>
        <strain evidence="2 3">JCM 19491</strain>
    </source>
</reference>
<proteinExistence type="predicted"/>
<keyword evidence="2" id="KW-0808">Transferase</keyword>
<dbReference type="PANTHER" id="PTHR43179:SF7">
    <property type="entry name" value="RHAMNOSYLTRANSFERASE WBBL"/>
    <property type="match status" value="1"/>
</dbReference>
<sequence length="268" mass="30451">MIDVSVVVINYNTYALTRQCIASVYANTRNISIEVILVDNASTQINPSLFKDEFPELILVQSVENVGFAGGNNLGIQRATGRYILLLNSDTYLKDNAIHKVFDYMERTPAAGVVSARLVYPDGQHQAVAQRFPSVFVPLAEILRLQKLVPKSISGEILLGAFFDHQKTVKADWVWGAFFMFSASILNQLPGQKLDDKFFMYYEDMQWCWDIKKLGYEIHFFADAEVVHLMGGSSGAKNEMMLKNEQIFMKSNYGYLHRVMIRLVNKLL</sequence>
<dbReference type="CDD" id="cd04186">
    <property type="entry name" value="GT_2_like_c"/>
    <property type="match status" value="1"/>
</dbReference>
<dbReference type="SUPFAM" id="SSF53448">
    <property type="entry name" value="Nucleotide-diphospho-sugar transferases"/>
    <property type="match status" value="1"/>
</dbReference>
<evidence type="ECO:0000313" key="2">
    <source>
        <dbReference type="EMBL" id="TGD82985.1"/>
    </source>
</evidence>
<dbReference type="PANTHER" id="PTHR43179">
    <property type="entry name" value="RHAMNOSYLTRANSFERASE WBBL"/>
    <property type="match status" value="1"/>
</dbReference>
<dbReference type="GO" id="GO:0016740">
    <property type="term" value="F:transferase activity"/>
    <property type="evidence" value="ECO:0007669"/>
    <property type="project" value="UniProtKB-KW"/>
</dbReference>